<evidence type="ECO:0000256" key="1">
    <source>
        <dbReference type="ARBA" id="ARBA00004141"/>
    </source>
</evidence>
<protein>
    <submittedName>
        <fullName evidence="7">ABC transporter permease</fullName>
    </submittedName>
</protein>
<feature type="transmembrane region" description="Helical" evidence="5">
    <location>
        <begin position="16"/>
        <end position="34"/>
    </location>
</feature>
<dbReference type="Proteomes" id="UP001249240">
    <property type="component" value="Unassembled WGS sequence"/>
</dbReference>
<sequence>MTTYRAILQILKKNKGSLSLGIIIMVVITMFYAGQLTKDAEELTGAKIAVLSKDDSAIEKGFVDYLGKQHTIVQLKDTSEKSLDDALYFDEVEYILEIPKNFSEKLSKGEDVKLTSKTRPATFSQSLVDTTINNYLNTFLTYQKQMPELSQKELLKQTKTTLSKDGKVHFDSSYHKKKKQNVTGQIYNLLAYGMFMTIFSGYAVVNLAFNREEISRRNSCSPISRRKLSRKISIGNLAYSVCCWLLFVAFVLAVTRNSMDQVMGYFLLNTVSFFVAIVSFSILITSILQKEDAISGINNIFIMGSCFVGGVFVPSEFLPDAVNKIAAFTPTYWFAQNNELIGKTVSFDQAFLDKFLFQSGVLLAFAAVFWVIHLITMREKGTWSLKKVQA</sequence>
<keyword evidence="4 5" id="KW-0472">Membrane</keyword>
<name>A0AAW8SW41_9ENTE</name>
<feature type="transmembrane region" description="Helical" evidence="5">
    <location>
        <begin position="355"/>
        <end position="377"/>
    </location>
</feature>
<evidence type="ECO:0000259" key="6">
    <source>
        <dbReference type="Pfam" id="PF12698"/>
    </source>
</evidence>
<accession>A0AAW8SW41</accession>
<keyword evidence="2 5" id="KW-0812">Transmembrane</keyword>
<comment type="subcellular location">
    <subcellularLocation>
        <location evidence="1">Membrane</location>
        <topology evidence="1">Multi-pass membrane protein</topology>
    </subcellularLocation>
</comment>
<feature type="domain" description="ABC-2 type transporter transmembrane" evidence="6">
    <location>
        <begin position="23"/>
        <end position="372"/>
    </location>
</feature>
<gene>
    <name evidence="7" type="ORF">P7D78_09380</name>
</gene>
<dbReference type="RefSeq" id="WP_010745670.1">
    <property type="nucleotide sequence ID" value="NZ_CABLCA010000045.1"/>
</dbReference>
<evidence type="ECO:0000256" key="2">
    <source>
        <dbReference type="ARBA" id="ARBA00022692"/>
    </source>
</evidence>
<feature type="transmembrane region" description="Helical" evidence="5">
    <location>
        <begin position="189"/>
        <end position="209"/>
    </location>
</feature>
<dbReference type="AlphaFoldDB" id="A0AAW8SW41"/>
<evidence type="ECO:0000256" key="3">
    <source>
        <dbReference type="ARBA" id="ARBA00022989"/>
    </source>
</evidence>
<evidence type="ECO:0000256" key="4">
    <source>
        <dbReference type="ARBA" id="ARBA00023136"/>
    </source>
</evidence>
<dbReference type="PANTHER" id="PTHR43027">
    <property type="entry name" value="DOXORUBICIN RESISTANCE ABC TRANSPORTER PERMEASE PROTEIN DRRC-RELATED"/>
    <property type="match status" value="1"/>
</dbReference>
<evidence type="ECO:0000256" key="5">
    <source>
        <dbReference type="SAM" id="Phobius"/>
    </source>
</evidence>
<evidence type="ECO:0000313" key="7">
    <source>
        <dbReference type="EMBL" id="MDT2538336.1"/>
    </source>
</evidence>
<dbReference type="InterPro" id="IPR052902">
    <property type="entry name" value="ABC-2_transporter"/>
</dbReference>
<dbReference type="GO" id="GO:0016020">
    <property type="term" value="C:membrane"/>
    <property type="evidence" value="ECO:0007669"/>
    <property type="project" value="UniProtKB-SubCell"/>
</dbReference>
<reference evidence="7" key="1">
    <citation type="submission" date="2023-03" db="EMBL/GenBank/DDBJ databases">
        <authorList>
            <person name="Shen W."/>
            <person name="Cai J."/>
        </authorList>
    </citation>
    <scope>NUCLEOTIDE SEQUENCE</scope>
    <source>
        <strain evidence="7">B646-2</strain>
    </source>
</reference>
<keyword evidence="3 5" id="KW-1133">Transmembrane helix</keyword>
<organism evidence="7 8">
    <name type="scientific">Enterococcus raffinosus</name>
    <dbReference type="NCBI Taxonomy" id="71452"/>
    <lineage>
        <taxon>Bacteria</taxon>
        <taxon>Bacillati</taxon>
        <taxon>Bacillota</taxon>
        <taxon>Bacilli</taxon>
        <taxon>Lactobacillales</taxon>
        <taxon>Enterococcaceae</taxon>
        <taxon>Enterococcus</taxon>
    </lineage>
</organism>
<proteinExistence type="predicted"/>
<dbReference type="Gene3D" id="3.40.1710.10">
    <property type="entry name" value="abc type-2 transporter like domain"/>
    <property type="match status" value="1"/>
</dbReference>
<feature type="transmembrane region" description="Helical" evidence="5">
    <location>
        <begin position="300"/>
        <end position="318"/>
    </location>
</feature>
<dbReference type="EMBL" id="JARPXM010000007">
    <property type="protein sequence ID" value="MDT2538336.1"/>
    <property type="molecule type" value="Genomic_DNA"/>
</dbReference>
<evidence type="ECO:0000313" key="8">
    <source>
        <dbReference type="Proteomes" id="UP001249240"/>
    </source>
</evidence>
<dbReference type="PANTHER" id="PTHR43027:SF1">
    <property type="entry name" value="DOXORUBICIN RESISTANCE ABC TRANSPORTER PERMEASE PROTEIN DRRC-RELATED"/>
    <property type="match status" value="1"/>
</dbReference>
<dbReference type="GO" id="GO:0140359">
    <property type="term" value="F:ABC-type transporter activity"/>
    <property type="evidence" value="ECO:0007669"/>
    <property type="project" value="InterPro"/>
</dbReference>
<comment type="caution">
    <text evidence="7">The sequence shown here is derived from an EMBL/GenBank/DDBJ whole genome shotgun (WGS) entry which is preliminary data.</text>
</comment>
<dbReference type="Pfam" id="PF12698">
    <property type="entry name" value="ABC2_membrane_3"/>
    <property type="match status" value="1"/>
</dbReference>
<feature type="transmembrane region" description="Helical" evidence="5">
    <location>
        <begin position="266"/>
        <end position="288"/>
    </location>
</feature>
<dbReference type="InterPro" id="IPR013525">
    <property type="entry name" value="ABC2_TM"/>
</dbReference>
<feature type="transmembrane region" description="Helical" evidence="5">
    <location>
        <begin position="234"/>
        <end position="254"/>
    </location>
</feature>